<dbReference type="RefSeq" id="WP_176160319.1">
    <property type="nucleotide sequence ID" value="NZ_CP054929.1"/>
</dbReference>
<dbReference type="InterPro" id="IPR011990">
    <property type="entry name" value="TPR-like_helical_dom_sf"/>
</dbReference>
<reference evidence="6 7" key="1">
    <citation type="submission" date="2020-06" db="EMBL/GenBank/DDBJ databases">
        <title>Genome mining for natural products.</title>
        <authorList>
            <person name="Zhang B."/>
            <person name="Shi J."/>
            <person name="Ge H."/>
        </authorList>
    </citation>
    <scope>NUCLEOTIDE SEQUENCE [LARGE SCALE GENOMIC DNA]</scope>
    <source>
        <strain evidence="6 7">NA00687</strain>
    </source>
</reference>
<dbReference type="Pfam" id="PF13191">
    <property type="entry name" value="AAA_16"/>
    <property type="match status" value="1"/>
</dbReference>
<dbReference type="InterPro" id="IPR016032">
    <property type="entry name" value="Sig_transdc_resp-reg_C-effctor"/>
</dbReference>
<dbReference type="PROSITE" id="PS00622">
    <property type="entry name" value="HTH_LUXR_1"/>
    <property type="match status" value="1"/>
</dbReference>
<dbReference type="InterPro" id="IPR000792">
    <property type="entry name" value="Tscrpt_reg_LuxR_C"/>
</dbReference>
<dbReference type="GO" id="GO:0004016">
    <property type="term" value="F:adenylate cyclase activity"/>
    <property type="evidence" value="ECO:0007669"/>
    <property type="project" value="TreeGrafter"/>
</dbReference>
<evidence type="ECO:0000259" key="5">
    <source>
        <dbReference type="PROSITE" id="PS50043"/>
    </source>
</evidence>
<keyword evidence="3" id="KW-0802">TPR repeat</keyword>
<keyword evidence="7" id="KW-1185">Reference proteome</keyword>
<dbReference type="GO" id="GO:0003677">
    <property type="term" value="F:DNA binding"/>
    <property type="evidence" value="ECO:0007669"/>
    <property type="project" value="InterPro"/>
</dbReference>
<feature type="domain" description="HTH luxR-type" evidence="5">
    <location>
        <begin position="962"/>
        <end position="1024"/>
    </location>
</feature>
<dbReference type="InterPro" id="IPR036388">
    <property type="entry name" value="WH-like_DNA-bd_sf"/>
</dbReference>
<evidence type="ECO:0000313" key="6">
    <source>
        <dbReference type="EMBL" id="QKW48605.1"/>
    </source>
</evidence>
<accession>A0A7H8N2E0</accession>
<dbReference type="EMBL" id="CP054929">
    <property type="protein sequence ID" value="QKW48605.1"/>
    <property type="molecule type" value="Genomic_DNA"/>
</dbReference>
<evidence type="ECO:0000256" key="3">
    <source>
        <dbReference type="PROSITE-ProRule" id="PRU00339"/>
    </source>
</evidence>
<evidence type="ECO:0000313" key="7">
    <source>
        <dbReference type="Proteomes" id="UP000509303"/>
    </source>
</evidence>
<evidence type="ECO:0000256" key="4">
    <source>
        <dbReference type="SAM" id="MobiDB-lite"/>
    </source>
</evidence>
<feature type="region of interest" description="Disordered" evidence="4">
    <location>
        <begin position="325"/>
        <end position="372"/>
    </location>
</feature>
<dbReference type="PANTHER" id="PTHR16305:SF35">
    <property type="entry name" value="TRANSCRIPTIONAL ACTIVATOR DOMAIN"/>
    <property type="match status" value="1"/>
</dbReference>
<dbReference type="InterPro" id="IPR027417">
    <property type="entry name" value="P-loop_NTPase"/>
</dbReference>
<gene>
    <name evidence="6" type="ORF">HUT08_02515</name>
</gene>
<dbReference type="SUPFAM" id="SSF46894">
    <property type="entry name" value="C-terminal effector domain of the bipartite response regulators"/>
    <property type="match status" value="1"/>
</dbReference>
<keyword evidence="2" id="KW-0067">ATP-binding</keyword>
<dbReference type="GO" id="GO:0005524">
    <property type="term" value="F:ATP binding"/>
    <property type="evidence" value="ECO:0007669"/>
    <property type="project" value="UniProtKB-KW"/>
</dbReference>
<organism evidence="6 7">
    <name type="scientific">Streptomyces buecherae</name>
    <dbReference type="NCBI Taxonomy" id="2763006"/>
    <lineage>
        <taxon>Bacteria</taxon>
        <taxon>Bacillati</taxon>
        <taxon>Actinomycetota</taxon>
        <taxon>Actinomycetes</taxon>
        <taxon>Kitasatosporales</taxon>
        <taxon>Streptomycetaceae</taxon>
        <taxon>Streptomyces</taxon>
    </lineage>
</organism>
<sequence length="1024" mass="108897">MTSPLLRRSGAPALVGRTGELRALLDVINHPPAVAFVEGEAGIGKTRLIREALGHPSVRGRRVLLGTCQPLREPFPYGPFFDLLRQLEGQLPRGLNPVCGTLRPYLPELADALPPTPETLHDHQARRHRLFRAVRALLASLGQVVVVVEDLHWADDGTRDLVGFLVEDPPAELAMVLSYRREDLANVGLQLGRAYRHPPGTTSALIPLGPLDVSAVRSLATAITGGETVPADLAAELHERTAGIPFVLEEVVRALTVSGLPAVWGAQRETLDALEVPRLLREAMADQTAGFSARAMAVVRAAAVLRVPAAEDLIAAVASAEPAFAEADDPRSSASAGRAGTRGNVPGALPGHGTGGGASPRAPRPPSGADADSGIREALLAGVLHDFGGDRYGFRHSLAQQAAYDSLPSLDRRRLHRRVMAVLVDVDPPPLVQLAYHARQVGDLDTWLRYSEAAVDAARELGDTAVAAEILEGLLSDPRLRGDDRARFAVQLSRVAVLGLAYRRAVALLRGIVRDGDLPDVVRGEVRLNLGLLLRNQAGQYEQGWTDTEIAVRELRDSPELAARAMAALAMASSGEQPYGAYQQWIARAEGLLTDQSDPALRLAVRGNHVVLRMMAGDPTVWAEVEEMMGTGRTAEECLQLARLSGNLAEATTWLGHYAAAQRFRRAGERLAAECGSSWLQGVIDGTSLRLEWGLGNWHDLATRARQVLDMVQGVSGTAADAYLVLGLLAIARGEWDEATDALEAAALGDPVNARAPLLAAAAGAMIRVWMARGEMGAARAEAERAVARVRRKGMWVWGADLMPTAVAALVRHGRVSEADALVAEYAAGIAGRDAPLAAAALEACRGAVAYALGRLAEAIAAYETASARYAALPRPYSAARAAEAALRCRLATGGLGGKAGLAGTAGRGGAGRAGDASGARVARELTELAERFAALGATRDAARCRRVLRDNGVSISARRGRRGYGDQLTPREREVARLVATGRTNREIADVLFLSPRTVEQHVARVLHKLNLTSRSEVPTDAY</sequence>
<evidence type="ECO:0000256" key="2">
    <source>
        <dbReference type="ARBA" id="ARBA00022840"/>
    </source>
</evidence>
<dbReference type="AlphaFoldDB" id="A0A7H8N2E0"/>
<dbReference type="PANTHER" id="PTHR16305">
    <property type="entry name" value="TESTICULAR SOLUBLE ADENYLYL CYCLASE"/>
    <property type="match status" value="1"/>
</dbReference>
<feature type="repeat" description="TPR" evidence="3">
    <location>
        <begin position="720"/>
        <end position="753"/>
    </location>
</feature>
<dbReference type="CDD" id="cd06170">
    <property type="entry name" value="LuxR_C_like"/>
    <property type="match status" value="1"/>
</dbReference>
<dbReference type="PROSITE" id="PS50005">
    <property type="entry name" value="TPR"/>
    <property type="match status" value="1"/>
</dbReference>
<dbReference type="InterPro" id="IPR019734">
    <property type="entry name" value="TPR_rpt"/>
</dbReference>
<dbReference type="SUPFAM" id="SSF52540">
    <property type="entry name" value="P-loop containing nucleoside triphosphate hydrolases"/>
    <property type="match status" value="1"/>
</dbReference>
<dbReference type="Gene3D" id="1.25.40.10">
    <property type="entry name" value="Tetratricopeptide repeat domain"/>
    <property type="match status" value="1"/>
</dbReference>
<dbReference type="Gene3D" id="1.10.10.10">
    <property type="entry name" value="Winged helix-like DNA-binding domain superfamily/Winged helix DNA-binding domain"/>
    <property type="match status" value="1"/>
</dbReference>
<dbReference type="Proteomes" id="UP000509303">
    <property type="component" value="Chromosome"/>
</dbReference>
<dbReference type="GO" id="GO:0006355">
    <property type="term" value="P:regulation of DNA-templated transcription"/>
    <property type="evidence" value="ECO:0007669"/>
    <property type="project" value="InterPro"/>
</dbReference>
<evidence type="ECO:0000256" key="1">
    <source>
        <dbReference type="ARBA" id="ARBA00022741"/>
    </source>
</evidence>
<keyword evidence="1" id="KW-0547">Nucleotide-binding</keyword>
<dbReference type="SUPFAM" id="SSF48452">
    <property type="entry name" value="TPR-like"/>
    <property type="match status" value="1"/>
</dbReference>
<dbReference type="SMART" id="SM00421">
    <property type="entry name" value="HTH_LUXR"/>
    <property type="match status" value="1"/>
</dbReference>
<dbReference type="Pfam" id="PF00196">
    <property type="entry name" value="GerE"/>
    <property type="match status" value="1"/>
</dbReference>
<name>A0A7H8N2E0_9ACTN</name>
<dbReference type="GO" id="GO:0005737">
    <property type="term" value="C:cytoplasm"/>
    <property type="evidence" value="ECO:0007669"/>
    <property type="project" value="TreeGrafter"/>
</dbReference>
<dbReference type="InterPro" id="IPR041664">
    <property type="entry name" value="AAA_16"/>
</dbReference>
<protein>
    <submittedName>
        <fullName evidence="6">AAA family ATPase</fullName>
    </submittedName>
</protein>
<dbReference type="PRINTS" id="PR00038">
    <property type="entry name" value="HTHLUXR"/>
</dbReference>
<proteinExistence type="predicted"/>
<dbReference type="PROSITE" id="PS50043">
    <property type="entry name" value="HTH_LUXR_2"/>
    <property type="match status" value="1"/>
</dbReference>